<dbReference type="Proteomes" id="UP000007014">
    <property type="component" value="Chromosome 19"/>
</dbReference>
<comment type="subcellular location">
    <subcellularLocation>
        <location evidence="1">Plastid</location>
        <location evidence="1">Chloroplast</location>
    </subcellularLocation>
</comment>
<dbReference type="GO" id="GO:0004789">
    <property type="term" value="F:thiamine-phosphate diphosphorylase activity"/>
    <property type="evidence" value="ECO:0007669"/>
    <property type="project" value="TreeGrafter"/>
</dbReference>
<dbReference type="InterPro" id="IPR013785">
    <property type="entry name" value="Aldolase_TIM"/>
</dbReference>
<proteinExistence type="predicted"/>
<evidence type="ECO:0000313" key="6">
    <source>
        <dbReference type="Proteomes" id="UP000007014"/>
    </source>
</evidence>
<evidence type="ECO:0000256" key="3">
    <source>
        <dbReference type="ARBA" id="ARBA00022977"/>
    </source>
</evidence>
<organism evidence="5 6">
    <name type="scientific">Cyanidioschyzon merolae (strain NIES-3377 / 10D)</name>
    <name type="common">Unicellular red alga</name>
    <dbReference type="NCBI Taxonomy" id="280699"/>
    <lineage>
        <taxon>Eukaryota</taxon>
        <taxon>Rhodophyta</taxon>
        <taxon>Bangiophyceae</taxon>
        <taxon>Cyanidiales</taxon>
        <taxon>Cyanidiaceae</taxon>
        <taxon>Cyanidioschyzon</taxon>
    </lineage>
</organism>
<dbReference type="PANTHER" id="PTHR20857">
    <property type="entry name" value="THIAMINE-PHOSPHATE PYROPHOSPHORYLASE"/>
    <property type="match status" value="1"/>
</dbReference>
<evidence type="ECO:0000256" key="1">
    <source>
        <dbReference type="ARBA" id="ARBA00004229"/>
    </source>
</evidence>
<protein>
    <submittedName>
        <fullName evidence="5">Similar to thiamine phosphate pyrophosphorylase</fullName>
    </submittedName>
</protein>
<dbReference type="Pfam" id="PF02581">
    <property type="entry name" value="TMP-TENI"/>
    <property type="match status" value="1"/>
</dbReference>
<dbReference type="OrthoDB" id="4994at2759"/>
<dbReference type="GO" id="GO:0009507">
    <property type="term" value="C:chloroplast"/>
    <property type="evidence" value="ECO:0007669"/>
    <property type="project" value="UniProtKB-SubCell"/>
</dbReference>
<feature type="domain" description="Thiamine phosphate synthase/TenI" evidence="4">
    <location>
        <begin position="117"/>
        <end position="222"/>
    </location>
</feature>
<accession>M1VM77</accession>
<gene>
    <name evidence="5" type="ORF">CYME_CMS498C</name>
</gene>
<dbReference type="GO" id="GO:0009228">
    <property type="term" value="P:thiamine biosynthetic process"/>
    <property type="evidence" value="ECO:0007669"/>
    <property type="project" value="UniProtKB-KW"/>
</dbReference>
<dbReference type="HOGENOM" id="CLU_1167316_0_0_1"/>
<dbReference type="CDD" id="cd00564">
    <property type="entry name" value="TMP_TenI"/>
    <property type="match status" value="1"/>
</dbReference>
<dbReference type="GeneID" id="16997586"/>
<keyword evidence="6" id="KW-1185">Reference proteome</keyword>
<comment type="pathway">
    <text evidence="2">Cofactor biosynthesis; thiamine diphosphate biosynthesis.</text>
</comment>
<dbReference type="AlphaFoldDB" id="M1VM77"/>
<dbReference type="Gramene" id="CMS498CT">
    <property type="protein sequence ID" value="CMS498CT"/>
    <property type="gene ID" value="CMS498C"/>
</dbReference>
<dbReference type="Gene3D" id="3.20.20.70">
    <property type="entry name" value="Aldolase class I"/>
    <property type="match status" value="1"/>
</dbReference>
<reference evidence="5 6" key="2">
    <citation type="journal article" date="2007" name="BMC Biol.">
        <title>A 100%-complete sequence reveals unusually simple genomic features in the hot-spring red alga Cyanidioschyzon merolae.</title>
        <authorList>
            <person name="Nozaki H."/>
            <person name="Takano H."/>
            <person name="Misumi O."/>
            <person name="Terasawa K."/>
            <person name="Matsuzaki M."/>
            <person name="Maruyama S."/>
            <person name="Nishida K."/>
            <person name="Yagisawa F."/>
            <person name="Yoshida Y."/>
            <person name="Fujiwara T."/>
            <person name="Takio S."/>
            <person name="Tamura K."/>
            <person name="Chung S.J."/>
            <person name="Nakamura S."/>
            <person name="Kuroiwa H."/>
            <person name="Tanaka K."/>
            <person name="Sato N."/>
            <person name="Kuroiwa T."/>
        </authorList>
    </citation>
    <scope>NUCLEOTIDE SEQUENCE [LARGE SCALE GENOMIC DNA]</scope>
    <source>
        <strain evidence="5 6">10D</strain>
    </source>
</reference>
<dbReference type="EMBL" id="AP006501">
    <property type="protein sequence ID" value="BAM83038.1"/>
    <property type="molecule type" value="Genomic_DNA"/>
</dbReference>
<dbReference type="InterPro" id="IPR022998">
    <property type="entry name" value="ThiamineP_synth_TenI"/>
</dbReference>
<keyword evidence="3" id="KW-0784">Thiamine biosynthesis</keyword>
<evidence type="ECO:0000313" key="5">
    <source>
        <dbReference type="EMBL" id="BAM83038.1"/>
    </source>
</evidence>
<evidence type="ECO:0000259" key="4">
    <source>
        <dbReference type="Pfam" id="PF02581"/>
    </source>
</evidence>
<dbReference type="InterPro" id="IPR036206">
    <property type="entry name" value="ThiamineP_synth_sf"/>
</dbReference>
<name>M1VM77_CYAM1</name>
<dbReference type="SUPFAM" id="SSF51391">
    <property type="entry name" value="Thiamin phosphate synthase"/>
    <property type="match status" value="1"/>
</dbReference>
<reference evidence="5 6" key="1">
    <citation type="journal article" date="2004" name="Nature">
        <title>Genome sequence of the ultrasmall unicellular red alga Cyanidioschyzon merolae 10D.</title>
        <authorList>
            <person name="Matsuzaki M."/>
            <person name="Misumi O."/>
            <person name="Shin-i T."/>
            <person name="Maruyama S."/>
            <person name="Takahara M."/>
            <person name="Miyagishima S."/>
            <person name="Mori T."/>
            <person name="Nishida K."/>
            <person name="Yagisawa F."/>
            <person name="Nishida K."/>
            <person name="Yoshida Y."/>
            <person name="Nishimura Y."/>
            <person name="Nakao S."/>
            <person name="Kobayashi T."/>
            <person name="Momoyama Y."/>
            <person name="Higashiyama T."/>
            <person name="Minoda A."/>
            <person name="Sano M."/>
            <person name="Nomoto H."/>
            <person name="Oishi K."/>
            <person name="Hayashi H."/>
            <person name="Ohta F."/>
            <person name="Nishizaka S."/>
            <person name="Haga S."/>
            <person name="Miura S."/>
            <person name="Morishita T."/>
            <person name="Kabeya Y."/>
            <person name="Terasawa K."/>
            <person name="Suzuki Y."/>
            <person name="Ishii Y."/>
            <person name="Asakawa S."/>
            <person name="Takano H."/>
            <person name="Ohta N."/>
            <person name="Kuroiwa H."/>
            <person name="Tanaka K."/>
            <person name="Shimizu N."/>
            <person name="Sugano S."/>
            <person name="Sato N."/>
            <person name="Nozaki H."/>
            <person name="Ogasawara N."/>
            <person name="Kohara Y."/>
            <person name="Kuroiwa T."/>
        </authorList>
    </citation>
    <scope>NUCLEOTIDE SEQUENCE [LARGE SCALE GENOMIC DNA]</scope>
    <source>
        <strain evidence="5 6">10D</strain>
    </source>
</reference>
<evidence type="ECO:0000256" key="2">
    <source>
        <dbReference type="ARBA" id="ARBA00004948"/>
    </source>
</evidence>
<dbReference type="RefSeq" id="XP_005539074.1">
    <property type="nucleotide sequence ID" value="XM_005539017.1"/>
</dbReference>
<sequence length="238" mass="26041">MRKRPCSGFSVTAGRPVVVWVTPDCFCRKPYLPSVARRRIDCPAQQKESSSANESVVTPDWVIVRDRTTCVAERAEVVEQLGAHGAILHAGHQLCFEEYSTGVRRLHMPWRLFRKSIHEPEMRAALAQFEVLGTSVHSVSEALFAAETGLVSYLLVGTMFATASHPEKSSPEFIEGIPLMRAVSQALSTSSLHLYGIGGITPGNINQVLEAGAHGVATIRSIVPVLEYVACKYENHSV</sequence>
<dbReference type="KEGG" id="cme:CYME_CMS498C"/>
<dbReference type="PANTHER" id="PTHR20857:SF23">
    <property type="entry name" value="THIAMINE BIOSYNTHETIC BIFUNCTIONAL ENZYME"/>
    <property type="match status" value="1"/>
</dbReference>